<evidence type="ECO:0000313" key="3">
    <source>
        <dbReference type="Proteomes" id="UP000176377"/>
    </source>
</evidence>
<gene>
    <name evidence="2" type="ORF">A2765_01430</name>
</gene>
<dbReference type="AlphaFoldDB" id="A0A1F6DH73"/>
<feature type="transmembrane region" description="Helical" evidence="1">
    <location>
        <begin position="61"/>
        <end position="79"/>
    </location>
</feature>
<protein>
    <submittedName>
        <fullName evidence="2">Uncharacterized protein</fullName>
    </submittedName>
</protein>
<comment type="caution">
    <text evidence="2">The sequence shown here is derived from an EMBL/GenBank/DDBJ whole genome shotgun (WGS) entry which is preliminary data.</text>
</comment>
<organism evidence="2 3">
    <name type="scientific">Candidatus Kaiserbacteria bacterium RIFCSPHIGHO2_01_FULL_56_24</name>
    <dbReference type="NCBI Taxonomy" id="1798487"/>
    <lineage>
        <taxon>Bacteria</taxon>
        <taxon>Candidatus Kaiseribacteriota</taxon>
    </lineage>
</organism>
<sequence>MFKDALHGLLLVGALLIYLSVCGYAFTHYREYEPVERMGLLIFVVVGFAVVATLIHEPERAFLNAGAVCLAVLVFFVAVPKF</sequence>
<keyword evidence="1" id="KW-1133">Transmembrane helix</keyword>
<feature type="transmembrane region" description="Helical" evidence="1">
    <location>
        <begin position="6"/>
        <end position="26"/>
    </location>
</feature>
<reference evidence="2 3" key="1">
    <citation type="journal article" date="2016" name="Nat. Commun.">
        <title>Thousands of microbial genomes shed light on interconnected biogeochemical processes in an aquifer system.</title>
        <authorList>
            <person name="Anantharaman K."/>
            <person name="Brown C.T."/>
            <person name="Hug L.A."/>
            <person name="Sharon I."/>
            <person name="Castelle C.J."/>
            <person name="Probst A.J."/>
            <person name="Thomas B.C."/>
            <person name="Singh A."/>
            <person name="Wilkins M.J."/>
            <person name="Karaoz U."/>
            <person name="Brodie E.L."/>
            <person name="Williams K.H."/>
            <person name="Hubbard S.S."/>
            <person name="Banfield J.F."/>
        </authorList>
    </citation>
    <scope>NUCLEOTIDE SEQUENCE [LARGE SCALE GENOMIC DNA]</scope>
</reference>
<evidence type="ECO:0000313" key="2">
    <source>
        <dbReference type="EMBL" id="OGG60758.1"/>
    </source>
</evidence>
<proteinExistence type="predicted"/>
<dbReference type="Proteomes" id="UP000176377">
    <property type="component" value="Unassembled WGS sequence"/>
</dbReference>
<name>A0A1F6DH73_9BACT</name>
<evidence type="ECO:0000256" key="1">
    <source>
        <dbReference type="SAM" id="Phobius"/>
    </source>
</evidence>
<feature type="transmembrane region" description="Helical" evidence="1">
    <location>
        <begin position="38"/>
        <end position="55"/>
    </location>
</feature>
<keyword evidence="1" id="KW-0812">Transmembrane</keyword>
<keyword evidence="1" id="KW-0472">Membrane</keyword>
<dbReference type="EMBL" id="MFLA01000001">
    <property type="protein sequence ID" value="OGG60758.1"/>
    <property type="molecule type" value="Genomic_DNA"/>
</dbReference>
<accession>A0A1F6DH73</accession>